<dbReference type="EMBL" id="JACIEG010000008">
    <property type="protein sequence ID" value="MBB3971041.1"/>
    <property type="molecule type" value="Genomic_DNA"/>
</dbReference>
<keyword evidence="1" id="KW-0472">Membrane</keyword>
<dbReference type="Proteomes" id="UP000297248">
    <property type="component" value="Unassembled WGS sequence"/>
</dbReference>
<proteinExistence type="predicted"/>
<protein>
    <recommendedName>
        <fullName evidence="6">Type II secretion system protein</fullName>
    </recommendedName>
</protein>
<dbReference type="AlphaFoldDB" id="A0A4Y8A5V2"/>
<evidence type="ECO:0000313" key="3">
    <source>
        <dbReference type="EMBL" id="TEW63782.1"/>
    </source>
</evidence>
<comment type="caution">
    <text evidence="3">The sequence shown here is derived from an EMBL/GenBank/DDBJ whole genome shotgun (WGS) entry which is preliminary data.</text>
</comment>
<keyword evidence="1" id="KW-1133">Transmembrane helix</keyword>
<evidence type="ECO:0000313" key="4">
    <source>
        <dbReference type="Proteomes" id="UP000297248"/>
    </source>
</evidence>
<feature type="transmembrane region" description="Helical" evidence="1">
    <location>
        <begin position="20"/>
        <end position="42"/>
    </location>
</feature>
<evidence type="ECO:0008006" key="6">
    <source>
        <dbReference type="Google" id="ProtNLM"/>
    </source>
</evidence>
<reference evidence="3 4" key="1">
    <citation type="journal article" date="2016" name="Int. J. Syst. Evol. Microbiol.">
        <title>Proposal of Mucilaginibacter phyllosphaerae sp. nov. isolated from the phyllosphere of Galium album.</title>
        <authorList>
            <person name="Aydogan E.L."/>
            <person name="Busse H.J."/>
            <person name="Moser G."/>
            <person name="Muller C."/>
            <person name="Kampfer P."/>
            <person name="Glaeser S.P."/>
        </authorList>
    </citation>
    <scope>NUCLEOTIDE SEQUENCE [LARGE SCALE GENOMIC DNA]</scope>
    <source>
        <strain evidence="3 4">PP-F2FG21</strain>
    </source>
</reference>
<reference evidence="3" key="2">
    <citation type="submission" date="2019-03" db="EMBL/GenBank/DDBJ databases">
        <authorList>
            <person name="Yan Y.-Q."/>
            <person name="Du Z.-J."/>
        </authorList>
    </citation>
    <scope>NUCLEOTIDE SEQUENCE</scope>
    <source>
        <strain evidence="3">PP-F2FG21</strain>
    </source>
</reference>
<gene>
    <name evidence="3" type="ORF">E2R65_18615</name>
    <name evidence="2" type="ORF">GGR35_003668</name>
</gene>
<evidence type="ECO:0000256" key="1">
    <source>
        <dbReference type="SAM" id="Phobius"/>
    </source>
</evidence>
<accession>A0A4Y8A5V2</accession>
<organism evidence="3 4">
    <name type="scientific">Mucilaginibacter phyllosphaerae</name>
    <dbReference type="NCBI Taxonomy" id="1812349"/>
    <lineage>
        <taxon>Bacteria</taxon>
        <taxon>Pseudomonadati</taxon>
        <taxon>Bacteroidota</taxon>
        <taxon>Sphingobacteriia</taxon>
        <taxon>Sphingobacteriales</taxon>
        <taxon>Sphingobacteriaceae</taxon>
        <taxon>Mucilaginibacter</taxon>
    </lineage>
</organism>
<keyword evidence="1" id="KW-0812">Transmembrane</keyword>
<dbReference type="Proteomes" id="UP000583101">
    <property type="component" value="Unassembled WGS sequence"/>
</dbReference>
<name>A0A4Y8A5V2_9SPHI</name>
<dbReference type="EMBL" id="SNQG01000008">
    <property type="protein sequence ID" value="TEW63782.1"/>
    <property type="molecule type" value="Genomic_DNA"/>
</dbReference>
<evidence type="ECO:0000313" key="2">
    <source>
        <dbReference type="EMBL" id="MBB3971041.1"/>
    </source>
</evidence>
<reference evidence="2 5" key="3">
    <citation type="submission" date="2020-08" db="EMBL/GenBank/DDBJ databases">
        <title>Genomic Encyclopedia of Type Strains, Phase IV (KMG-IV): sequencing the most valuable type-strain genomes for metagenomic binning, comparative biology and taxonomic classification.</title>
        <authorList>
            <person name="Goeker M."/>
        </authorList>
    </citation>
    <scope>NUCLEOTIDE SEQUENCE [LARGE SCALE GENOMIC DNA]</scope>
    <source>
        <strain evidence="2 5">DSM 100995</strain>
    </source>
</reference>
<dbReference type="RefSeq" id="WP_134338006.1">
    <property type="nucleotide sequence ID" value="NZ_BMCZ01000008.1"/>
</dbReference>
<evidence type="ECO:0000313" key="5">
    <source>
        <dbReference type="Proteomes" id="UP000583101"/>
    </source>
</evidence>
<keyword evidence="5" id="KW-1185">Reference proteome</keyword>
<dbReference type="OrthoDB" id="798811at2"/>
<sequence>MAGKKLKLNGKLKSSSIMEVVIAMVLIIIVFGIAMSIFANVFRTSLSAKQLKAQATFQDIFLTSGPGEVFENRTFQSGDFTISQTVSPYGNTTDLISVQLEAFDQNNESMAVSRRIIFAEHE</sequence>